<evidence type="ECO:0000256" key="6">
    <source>
        <dbReference type="ARBA" id="ARBA00023004"/>
    </source>
</evidence>
<keyword evidence="3 7" id="KW-0349">Heme</keyword>
<organism evidence="9 10">
    <name type="scientific">Streptomyces actuosus</name>
    <dbReference type="NCBI Taxonomy" id="1885"/>
    <lineage>
        <taxon>Bacteria</taxon>
        <taxon>Bacillati</taxon>
        <taxon>Actinomycetota</taxon>
        <taxon>Actinomycetes</taxon>
        <taxon>Kitasatosporales</taxon>
        <taxon>Streptomycetaceae</taxon>
        <taxon>Streptomyces</taxon>
    </lineage>
</organism>
<evidence type="ECO:0000256" key="2">
    <source>
        <dbReference type="ARBA" id="ARBA00022559"/>
    </source>
</evidence>
<evidence type="ECO:0000256" key="7">
    <source>
        <dbReference type="PIRNR" id="PIRNR000296"/>
    </source>
</evidence>
<dbReference type="EMBL" id="JAFFZS010000038">
    <property type="protein sequence ID" value="MBN0048390.1"/>
    <property type="molecule type" value="Genomic_DNA"/>
</dbReference>
<evidence type="ECO:0000256" key="5">
    <source>
        <dbReference type="ARBA" id="ARBA00023002"/>
    </source>
</evidence>
<evidence type="ECO:0000259" key="8">
    <source>
        <dbReference type="SMART" id="SM01060"/>
    </source>
</evidence>
<dbReference type="PIRSF" id="PIRSF000296">
    <property type="entry name" value="SrpA"/>
    <property type="match status" value="1"/>
</dbReference>
<comment type="cofactor">
    <cofactor evidence="7">
        <name>heme</name>
        <dbReference type="ChEBI" id="CHEBI:30413"/>
    </cofactor>
</comment>
<gene>
    <name evidence="9" type="ORF">JS756_30665</name>
</gene>
<keyword evidence="6 7" id="KW-0408">Iron</keyword>
<dbReference type="Gene3D" id="1.20.1280.120">
    <property type="match status" value="1"/>
</dbReference>
<dbReference type="PANTHER" id="PTHR11465">
    <property type="entry name" value="CATALASE"/>
    <property type="match status" value="1"/>
</dbReference>
<dbReference type="InterPro" id="IPR020835">
    <property type="entry name" value="Catalase_sf"/>
</dbReference>
<keyword evidence="10" id="KW-1185">Reference proteome</keyword>
<dbReference type="PROSITE" id="PS51402">
    <property type="entry name" value="CATALASE_3"/>
    <property type="match status" value="1"/>
</dbReference>
<dbReference type="PANTHER" id="PTHR11465:SF9">
    <property type="entry name" value="CATALASE"/>
    <property type="match status" value="1"/>
</dbReference>
<evidence type="ECO:0000313" key="9">
    <source>
        <dbReference type="EMBL" id="MBN0048390.1"/>
    </source>
</evidence>
<name>A0ABS2VZT2_STRAS</name>
<dbReference type="InterPro" id="IPR011614">
    <property type="entry name" value="Catalase_core"/>
</dbReference>
<evidence type="ECO:0000256" key="3">
    <source>
        <dbReference type="ARBA" id="ARBA00022617"/>
    </source>
</evidence>
<dbReference type="Pfam" id="PF00199">
    <property type="entry name" value="Catalase"/>
    <property type="match status" value="1"/>
</dbReference>
<dbReference type="SUPFAM" id="SSF56634">
    <property type="entry name" value="Heme-dependent catalase-like"/>
    <property type="match status" value="1"/>
</dbReference>
<comment type="function">
    <text evidence="7">Has an organic peroxide-dependent peroxidase activity.</text>
</comment>
<evidence type="ECO:0000256" key="4">
    <source>
        <dbReference type="ARBA" id="ARBA00022723"/>
    </source>
</evidence>
<dbReference type="EC" id="1.11.1.-" evidence="7"/>
<dbReference type="Proteomes" id="UP000788262">
    <property type="component" value="Unassembled WGS sequence"/>
</dbReference>
<protein>
    <recommendedName>
        <fullName evidence="7">Catalase-related peroxidase</fullName>
        <ecNumber evidence="7">1.11.1.-</ecNumber>
    </recommendedName>
</protein>
<dbReference type="InterPro" id="IPR018028">
    <property type="entry name" value="Catalase"/>
</dbReference>
<dbReference type="Gene3D" id="2.40.180.10">
    <property type="entry name" value="Catalase core domain"/>
    <property type="match status" value="1"/>
</dbReference>
<keyword evidence="2 7" id="KW-0575">Peroxidase</keyword>
<comment type="caution">
    <text evidence="9">The sequence shown here is derived from an EMBL/GenBank/DDBJ whole genome shotgun (WGS) entry which is preliminary data.</text>
</comment>
<comment type="similarity">
    <text evidence="1 7">Belongs to the catalase family.</text>
</comment>
<reference evidence="9 10" key="1">
    <citation type="submission" date="2021-02" db="EMBL/GenBank/DDBJ databases">
        <title>Whole genome sequencing of Streptomyces actuosus VRA1.</title>
        <authorList>
            <person name="Sen G."/>
            <person name="Sen A."/>
        </authorList>
    </citation>
    <scope>NUCLEOTIDE SEQUENCE [LARGE SCALE GENOMIC DNA]</scope>
    <source>
        <strain evidence="9 10">VRA1</strain>
    </source>
</reference>
<accession>A0ABS2VZT2</accession>
<dbReference type="CDD" id="cd08153">
    <property type="entry name" value="srpA_like"/>
    <property type="match status" value="1"/>
</dbReference>
<sequence>MTHTYGATPRHSADQVDRAMRAMEDHTGTVPGHRRAHPRGIGFRGTFTATPEAAALTIAEHFQGRAVDTVVRLSNATGSPYAPDRAAGSRGAVLGLAVRFALPSGSHATWGAPNISAFPAGTAEEFIGITTAQRRGRRGLPNPGRLLGYVAGHRHAIPGLKAIAGLPATESFATTPFYGLHAYHLVDAEGRRRAFRYRWVPEAGEATIRSEDDRLLPPQYLISEIKQRVERAPAVWRLVFQMAAPGDPTDDVTRQWPDDRETVTAGRLVVDRLHEDQEHVEGLVFDPTNVPPGIEPSNDPVLHFRSQVYAESHRRRSQEDKPRLKPE</sequence>
<proteinExistence type="inferred from homology"/>
<keyword evidence="5 7" id="KW-0560">Oxidoreductase</keyword>
<evidence type="ECO:0000313" key="10">
    <source>
        <dbReference type="Proteomes" id="UP000788262"/>
    </source>
</evidence>
<dbReference type="InterPro" id="IPR024168">
    <property type="entry name" value="Catalase_SrpA-type_pred"/>
</dbReference>
<dbReference type="RefSeq" id="WP_205386516.1">
    <property type="nucleotide sequence ID" value="NZ_JAFFZS010000038.1"/>
</dbReference>
<dbReference type="GO" id="GO:0004601">
    <property type="term" value="F:peroxidase activity"/>
    <property type="evidence" value="ECO:0007669"/>
    <property type="project" value="UniProtKB-KW"/>
</dbReference>
<dbReference type="SMART" id="SM01060">
    <property type="entry name" value="Catalase"/>
    <property type="match status" value="1"/>
</dbReference>
<evidence type="ECO:0000256" key="1">
    <source>
        <dbReference type="ARBA" id="ARBA00005329"/>
    </source>
</evidence>
<keyword evidence="4 7" id="KW-0479">Metal-binding</keyword>
<feature type="domain" description="Catalase core" evidence="8">
    <location>
        <begin position="3"/>
        <end position="327"/>
    </location>
</feature>